<evidence type="ECO:0000256" key="1">
    <source>
        <dbReference type="SAM" id="MobiDB-lite"/>
    </source>
</evidence>
<dbReference type="AlphaFoldDB" id="A0A2K3M8S4"/>
<proteinExistence type="predicted"/>
<reference evidence="2 3" key="1">
    <citation type="journal article" date="2014" name="Am. J. Bot.">
        <title>Genome assembly and annotation for red clover (Trifolium pratense; Fabaceae).</title>
        <authorList>
            <person name="Istvanek J."/>
            <person name="Jaros M."/>
            <person name="Krenek A."/>
            <person name="Repkova J."/>
        </authorList>
    </citation>
    <scope>NUCLEOTIDE SEQUENCE [LARGE SCALE GENOMIC DNA]</scope>
    <source>
        <strain evidence="3">cv. Tatra</strain>
        <tissue evidence="2">Young leaves</tissue>
    </source>
</reference>
<dbReference type="Proteomes" id="UP000236291">
    <property type="component" value="Unassembled WGS sequence"/>
</dbReference>
<feature type="compositionally biased region" description="Polar residues" evidence="1">
    <location>
        <begin position="82"/>
        <end position="94"/>
    </location>
</feature>
<name>A0A2K3M8S4_TRIPR</name>
<gene>
    <name evidence="2" type="ORF">L195_g043288</name>
</gene>
<feature type="compositionally biased region" description="Polar residues" evidence="1">
    <location>
        <begin position="61"/>
        <end position="71"/>
    </location>
</feature>
<evidence type="ECO:0000313" key="2">
    <source>
        <dbReference type="EMBL" id="PNX87202.1"/>
    </source>
</evidence>
<reference evidence="2 3" key="2">
    <citation type="journal article" date="2017" name="Front. Plant Sci.">
        <title>Gene Classification and Mining of Molecular Markers Useful in Red Clover (Trifolium pratense) Breeding.</title>
        <authorList>
            <person name="Istvanek J."/>
            <person name="Dluhosova J."/>
            <person name="Dluhos P."/>
            <person name="Patkova L."/>
            <person name="Nedelnik J."/>
            <person name="Repkova J."/>
        </authorList>
    </citation>
    <scope>NUCLEOTIDE SEQUENCE [LARGE SCALE GENOMIC DNA]</scope>
    <source>
        <strain evidence="3">cv. Tatra</strain>
        <tissue evidence="2">Young leaves</tissue>
    </source>
</reference>
<organism evidence="2 3">
    <name type="scientific">Trifolium pratense</name>
    <name type="common">Red clover</name>
    <dbReference type="NCBI Taxonomy" id="57577"/>
    <lineage>
        <taxon>Eukaryota</taxon>
        <taxon>Viridiplantae</taxon>
        <taxon>Streptophyta</taxon>
        <taxon>Embryophyta</taxon>
        <taxon>Tracheophyta</taxon>
        <taxon>Spermatophyta</taxon>
        <taxon>Magnoliopsida</taxon>
        <taxon>eudicotyledons</taxon>
        <taxon>Gunneridae</taxon>
        <taxon>Pentapetalae</taxon>
        <taxon>rosids</taxon>
        <taxon>fabids</taxon>
        <taxon>Fabales</taxon>
        <taxon>Fabaceae</taxon>
        <taxon>Papilionoideae</taxon>
        <taxon>50 kb inversion clade</taxon>
        <taxon>NPAAA clade</taxon>
        <taxon>Hologalegina</taxon>
        <taxon>IRL clade</taxon>
        <taxon>Trifolieae</taxon>
        <taxon>Trifolium</taxon>
    </lineage>
</organism>
<comment type="caution">
    <text evidence="2">The sequence shown here is derived from an EMBL/GenBank/DDBJ whole genome shotgun (WGS) entry which is preliminary data.</text>
</comment>
<sequence length="94" mass="10305">EISKEIEVVQGQHRAVNKELQKTTLNITERKKKKDKDAPSPGVNISGHVQSNVAPQKLTPRRNSSVWTNEAVQMHNKDVNSPGLNISGTNAAPL</sequence>
<accession>A0A2K3M8S4</accession>
<evidence type="ECO:0000313" key="3">
    <source>
        <dbReference type="Proteomes" id="UP000236291"/>
    </source>
</evidence>
<feature type="region of interest" description="Disordered" evidence="1">
    <location>
        <begin position="25"/>
        <end position="94"/>
    </location>
</feature>
<feature type="non-terminal residue" evidence="2">
    <location>
        <position position="1"/>
    </location>
</feature>
<protein>
    <submittedName>
        <fullName evidence="2">Uncharacterized protein</fullName>
    </submittedName>
</protein>
<dbReference type="EMBL" id="ASHM01053253">
    <property type="protein sequence ID" value="PNX87202.1"/>
    <property type="molecule type" value="Genomic_DNA"/>
</dbReference>